<gene>
    <name evidence="3" type="ORF">CFH99_18490</name>
</gene>
<dbReference type="Gene3D" id="3.90.1150.10">
    <property type="entry name" value="Aspartate Aminotransferase, domain 1"/>
    <property type="match status" value="1"/>
</dbReference>
<proteinExistence type="inferred from homology"/>
<comment type="cofactor">
    <cofactor evidence="1">
        <name>pyridoxal 5'-phosphate</name>
        <dbReference type="ChEBI" id="CHEBI:597326"/>
    </cofactor>
</comment>
<dbReference type="RefSeq" id="WP_207006516.1">
    <property type="nucleotide sequence ID" value="NZ_CP022295.1"/>
</dbReference>
<accession>A0ABX7PP30</accession>
<sequence length="382" mass="41248">MTAQDTIRFNVPAIEGRELEYVRTALDGGHTSASGPFSKKVSALLAEASGASEVLLTTSCTAALELAGMLTDIGPGDVVVVPDFTFTTTALAYARAGATLRYCDIEPRTLGMDPEHLATLMDERVKAVVPVHYAGVACDLDGIRKVLAQWPGATLIEDNAHGLFGTWHGQPLGSFGRFATLSFHETKNFICGEGGALLINDPADVDRARVLFDKGTNRQAFFLGQVDKYSWKDTGSSFGLSDTLAAQLYGQLEMHDQILGKRAAVWNRYAELVAPVADEFGLTLPVVPEGARQAFHMFYLLFPDQALRDRALAGMGARGVKPTFHYVPLHSSDAGRRFADVPGECPVSEDVSGRLLRLPFFNNLTAEQADRVVGALRASLLD</sequence>
<dbReference type="NCBIfam" id="NF008687">
    <property type="entry name" value="PRK11706.1"/>
    <property type="match status" value="1"/>
</dbReference>
<dbReference type="InterPro" id="IPR015422">
    <property type="entry name" value="PyrdxlP-dep_Trfase_small"/>
</dbReference>
<name>A0ABX7PP30_9ACTN</name>
<dbReference type="PANTHER" id="PTHR30244:SF34">
    <property type="entry name" value="DTDP-4-AMINO-4,6-DIDEOXYGALACTOSE TRANSAMINASE"/>
    <property type="match status" value="1"/>
</dbReference>
<dbReference type="Proteomes" id="UP000662818">
    <property type="component" value="Chromosome"/>
</dbReference>
<comment type="similarity">
    <text evidence="2">Belongs to the DegT/DnrJ/EryC1 family.</text>
</comment>
<organism evidence="3 4">
    <name type="scientific">Nocardioides aromaticivorans</name>
    <dbReference type="NCBI Taxonomy" id="200618"/>
    <lineage>
        <taxon>Bacteria</taxon>
        <taxon>Bacillati</taxon>
        <taxon>Actinomycetota</taxon>
        <taxon>Actinomycetes</taxon>
        <taxon>Propionibacteriales</taxon>
        <taxon>Nocardioidaceae</taxon>
        <taxon>Nocardioides</taxon>
    </lineage>
</organism>
<dbReference type="InterPro" id="IPR015424">
    <property type="entry name" value="PyrdxlP-dep_Trfase"/>
</dbReference>
<dbReference type="InterPro" id="IPR000653">
    <property type="entry name" value="DegT/StrS_aminotransferase"/>
</dbReference>
<dbReference type="Gene3D" id="3.40.640.10">
    <property type="entry name" value="Type I PLP-dependent aspartate aminotransferase-like (Major domain)"/>
    <property type="match status" value="1"/>
</dbReference>
<evidence type="ECO:0000313" key="4">
    <source>
        <dbReference type="Proteomes" id="UP000662818"/>
    </source>
</evidence>
<dbReference type="InterPro" id="IPR015421">
    <property type="entry name" value="PyrdxlP-dep_Trfase_major"/>
</dbReference>
<dbReference type="CDD" id="cd00616">
    <property type="entry name" value="AHBA_syn"/>
    <property type="match status" value="1"/>
</dbReference>
<dbReference type="PANTHER" id="PTHR30244">
    <property type="entry name" value="TRANSAMINASE"/>
    <property type="match status" value="1"/>
</dbReference>
<protein>
    <submittedName>
        <fullName evidence="3">dTDP-4-amino-4,6-dideoxygalactose transaminase</fullName>
    </submittedName>
</protein>
<keyword evidence="2" id="KW-0663">Pyridoxal phosphate</keyword>
<dbReference type="EMBL" id="CP022295">
    <property type="protein sequence ID" value="QSR27616.1"/>
    <property type="molecule type" value="Genomic_DNA"/>
</dbReference>
<evidence type="ECO:0000256" key="2">
    <source>
        <dbReference type="RuleBase" id="RU004508"/>
    </source>
</evidence>
<evidence type="ECO:0000256" key="1">
    <source>
        <dbReference type="ARBA" id="ARBA00001933"/>
    </source>
</evidence>
<evidence type="ECO:0000313" key="3">
    <source>
        <dbReference type="EMBL" id="QSR27616.1"/>
    </source>
</evidence>
<keyword evidence="4" id="KW-1185">Reference proteome</keyword>
<dbReference type="PIRSF" id="PIRSF000390">
    <property type="entry name" value="PLP_StrS"/>
    <property type="match status" value="1"/>
</dbReference>
<reference evidence="3 4" key="1">
    <citation type="submission" date="2017-06" db="EMBL/GenBank/DDBJ databases">
        <title>Complete Genome Sequence of the Soil Carbazole-Degrading Bacterium Nocardioides aromaticivorans IC177.</title>
        <authorList>
            <person name="Vejarano F."/>
            <person name="Suzuki-Minakuchi C."/>
            <person name="Ohtsubo Y."/>
            <person name="Tsuda M."/>
            <person name="Okada K."/>
            <person name="Nojiri H."/>
        </authorList>
    </citation>
    <scope>NUCLEOTIDE SEQUENCE [LARGE SCALE GENOMIC DNA]</scope>
    <source>
        <strain evidence="3 4">IC177</strain>
    </source>
</reference>
<dbReference type="Pfam" id="PF01041">
    <property type="entry name" value="DegT_DnrJ_EryC1"/>
    <property type="match status" value="1"/>
</dbReference>
<dbReference type="SUPFAM" id="SSF53383">
    <property type="entry name" value="PLP-dependent transferases"/>
    <property type="match status" value="1"/>
</dbReference>